<keyword evidence="1" id="KW-0802">TPR repeat</keyword>
<name>A0A7C4GFY3_UNCW3</name>
<reference evidence="3" key="1">
    <citation type="journal article" date="2020" name="mSystems">
        <title>Genome- and Community-Level Interaction Insights into Carbon Utilization and Element Cycling Functions of Hydrothermarchaeota in Hydrothermal Sediment.</title>
        <authorList>
            <person name="Zhou Z."/>
            <person name="Liu Y."/>
            <person name="Xu W."/>
            <person name="Pan J."/>
            <person name="Luo Z.H."/>
            <person name="Li M."/>
        </authorList>
    </citation>
    <scope>NUCLEOTIDE SEQUENCE [LARGE SCALE GENOMIC DNA]</scope>
    <source>
        <strain evidence="3">SpSt-488</strain>
    </source>
</reference>
<dbReference type="InterPro" id="IPR019734">
    <property type="entry name" value="TPR_rpt"/>
</dbReference>
<dbReference type="PROSITE" id="PS50005">
    <property type="entry name" value="TPR"/>
    <property type="match status" value="1"/>
</dbReference>
<keyword evidence="2" id="KW-0812">Transmembrane</keyword>
<dbReference type="InterPro" id="IPR010466">
    <property type="entry name" value="DUF1058"/>
</dbReference>
<feature type="repeat" description="TPR" evidence="1">
    <location>
        <begin position="43"/>
        <end position="76"/>
    </location>
</feature>
<keyword evidence="2" id="KW-1133">Transmembrane helix</keyword>
<dbReference type="Pfam" id="PF13432">
    <property type="entry name" value="TPR_16"/>
    <property type="match status" value="1"/>
</dbReference>
<feature type="transmembrane region" description="Helical" evidence="2">
    <location>
        <begin position="142"/>
        <end position="164"/>
    </location>
</feature>
<comment type="caution">
    <text evidence="3">The sequence shown here is derived from an EMBL/GenBank/DDBJ whole genome shotgun (WGS) entry which is preliminary data.</text>
</comment>
<proteinExistence type="predicted"/>
<protein>
    <submittedName>
        <fullName evidence="3">Tetratricopeptide repeat protein</fullName>
    </submittedName>
</protein>
<evidence type="ECO:0000313" key="3">
    <source>
        <dbReference type="EMBL" id="HGK27462.1"/>
    </source>
</evidence>
<dbReference type="Gene3D" id="2.30.30.40">
    <property type="entry name" value="SH3 Domains"/>
    <property type="match status" value="1"/>
</dbReference>
<dbReference type="AlphaFoldDB" id="A0A7C4GFY3"/>
<dbReference type="EMBL" id="DSUT01000013">
    <property type="protein sequence ID" value="HGK27462.1"/>
    <property type="molecule type" value="Genomic_DNA"/>
</dbReference>
<feature type="transmembrane region" description="Helical" evidence="2">
    <location>
        <begin position="116"/>
        <end position="135"/>
    </location>
</feature>
<evidence type="ECO:0000256" key="2">
    <source>
        <dbReference type="SAM" id="Phobius"/>
    </source>
</evidence>
<dbReference type="SMART" id="SM00028">
    <property type="entry name" value="TPR"/>
    <property type="match status" value="2"/>
</dbReference>
<accession>A0A7C4GFY3</accession>
<dbReference type="SUPFAM" id="SSF48452">
    <property type="entry name" value="TPR-like"/>
    <property type="match status" value="1"/>
</dbReference>
<gene>
    <name evidence="3" type="ORF">ENS41_00710</name>
</gene>
<dbReference type="Gene3D" id="1.25.40.10">
    <property type="entry name" value="Tetratricopeptide repeat domain"/>
    <property type="match status" value="1"/>
</dbReference>
<organism evidence="3">
    <name type="scientific">candidate division WOR-3 bacterium</name>
    <dbReference type="NCBI Taxonomy" id="2052148"/>
    <lineage>
        <taxon>Bacteria</taxon>
        <taxon>Bacteria division WOR-3</taxon>
    </lineage>
</organism>
<sequence length="235" mass="25378">MAFFLLLVAAGDWFARGNEAYEAGQFAQAVTLYDSAAAVPGRAEVYFNRGNAWFKQGKVGKAIADYLRAWALSPHDPDIRYNLEFSRRFRPDRNATRPNPLVDTATRMLRFLPAPFVAIGAGLMFLLAAAGMAVMSVSGRRAAGWLALGAGMLFVYCLAAQASWASATSPARVVVIVPELVLRAGPGAEYKEIVIVHDGMEATARERRPGWVLIQVPGGEGGWVEDGTVEQIFGG</sequence>
<dbReference type="Pfam" id="PF06347">
    <property type="entry name" value="SH3_4"/>
    <property type="match status" value="1"/>
</dbReference>
<keyword evidence="2" id="KW-0472">Membrane</keyword>
<evidence type="ECO:0000256" key="1">
    <source>
        <dbReference type="PROSITE-ProRule" id="PRU00339"/>
    </source>
</evidence>
<dbReference type="InterPro" id="IPR011990">
    <property type="entry name" value="TPR-like_helical_dom_sf"/>
</dbReference>